<comment type="similarity">
    <text evidence="2 7">Belongs to the FPP/GGPP synthase family.</text>
</comment>
<evidence type="ECO:0000313" key="8">
    <source>
        <dbReference type="EMBL" id="AYV97144.1"/>
    </source>
</evidence>
<keyword evidence="3 7" id="KW-0808">Transferase</keyword>
<evidence type="ECO:0000256" key="4">
    <source>
        <dbReference type="ARBA" id="ARBA00022723"/>
    </source>
</evidence>
<evidence type="ECO:0000256" key="5">
    <source>
        <dbReference type="ARBA" id="ARBA00022842"/>
    </source>
</evidence>
<protein>
    <submittedName>
        <fullName evidence="8">Trans-prenyltransferase 4</fullName>
    </submittedName>
</protein>
<comment type="cofactor">
    <cofactor evidence="1">
        <name>Mg(2+)</name>
        <dbReference type="ChEBI" id="CHEBI:18420"/>
    </cofactor>
</comment>
<keyword evidence="5" id="KW-0460">Magnesium</keyword>
<dbReference type="PROSITE" id="PS00444">
    <property type="entry name" value="POLYPRENYL_SYNTHASE_2"/>
    <property type="match status" value="1"/>
</dbReference>
<evidence type="ECO:0000256" key="7">
    <source>
        <dbReference type="RuleBase" id="RU004466"/>
    </source>
</evidence>
<evidence type="ECO:0000256" key="2">
    <source>
        <dbReference type="ARBA" id="ARBA00006706"/>
    </source>
</evidence>
<dbReference type="EMBL" id="MH720294">
    <property type="protein sequence ID" value="AYV97144.1"/>
    <property type="molecule type" value="mRNA"/>
</dbReference>
<dbReference type="Gene3D" id="1.10.600.10">
    <property type="entry name" value="Farnesyl Diphosphate Synthase"/>
    <property type="match status" value="1"/>
</dbReference>
<accession>A0A3G5BBX7</accession>
<evidence type="ECO:0000256" key="1">
    <source>
        <dbReference type="ARBA" id="ARBA00001946"/>
    </source>
</evidence>
<dbReference type="GO" id="GO:1990234">
    <property type="term" value="C:transferase complex"/>
    <property type="evidence" value="ECO:0007669"/>
    <property type="project" value="TreeGrafter"/>
</dbReference>
<keyword evidence="6" id="KW-0414">Isoprene biosynthesis</keyword>
<dbReference type="InterPro" id="IPR000092">
    <property type="entry name" value="Polyprenyl_synt"/>
</dbReference>
<dbReference type="PANTHER" id="PTHR12001:SF69">
    <property type="entry name" value="ALL TRANS-POLYPRENYL-DIPHOSPHATE SYNTHASE PDSS1"/>
    <property type="match status" value="1"/>
</dbReference>
<dbReference type="SMR" id="A0A3G5BBX7"/>
<dbReference type="GO" id="GO:0006744">
    <property type="term" value="P:ubiquinone biosynthetic process"/>
    <property type="evidence" value="ECO:0007669"/>
    <property type="project" value="TreeGrafter"/>
</dbReference>
<dbReference type="Pfam" id="PF00348">
    <property type="entry name" value="polyprenyl_synt"/>
    <property type="match status" value="1"/>
</dbReference>
<sequence length="472" mass="53001">MLRKCSMHIGHNCRHHQRWRLMFNGKAISFSQRDRSTSPAGLFDWALPISVKNSVKASVLDHVAKQNDGHWINEKIEDDKTTERTVGGVNEPISSFYNDPLEEWHLDQHAKYWPGLPQNVLPYEQADPFLLAQDELDSLSTSIREDLLGMDHPVLNKAASYFFEDSASGKKVRPMIVLLLSRALADACTERGTDSVDIPLFTPPLAWQRKDLPRAQRRLAEISEIIHTASLFHDDVIDEAETRRGLPAVHTIFGSKVAILAGDYLLARASISLARLRNPEVIESMSLIIEHLVRGEIMQIRGSSGDQKRARLVHYLRKNFYKTASLMANSCKSVAILGSYPSEMVMASYEYGKHVGIAFQLVDDILDFEGNLSQLGKPALSDLKAGLSTAPVLFASSEFPELELLMDRKFKEDGDVERAVEYVFDSNGLRRTKELARVHAELAMEAALSLESSIYRDALVHLAHKVVSRTNQ</sequence>
<dbReference type="SUPFAM" id="SSF48576">
    <property type="entry name" value="Terpenoid synthases"/>
    <property type="match status" value="1"/>
</dbReference>
<name>A0A3G5BBX7_HASOS</name>
<evidence type="ECO:0000256" key="3">
    <source>
        <dbReference type="ARBA" id="ARBA00022679"/>
    </source>
</evidence>
<dbReference type="GO" id="GO:0008299">
    <property type="term" value="P:isoprenoid biosynthetic process"/>
    <property type="evidence" value="ECO:0007669"/>
    <property type="project" value="UniProtKB-KW"/>
</dbReference>
<dbReference type="AlphaFoldDB" id="A0A3G5BBX7"/>
<dbReference type="InterPro" id="IPR033749">
    <property type="entry name" value="Polyprenyl_synt_CS"/>
</dbReference>
<dbReference type="GO" id="GO:0004659">
    <property type="term" value="F:prenyltransferase activity"/>
    <property type="evidence" value="ECO:0007669"/>
    <property type="project" value="InterPro"/>
</dbReference>
<dbReference type="PANTHER" id="PTHR12001">
    <property type="entry name" value="GERANYLGERANYL PYROPHOSPHATE SYNTHASE"/>
    <property type="match status" value="1"/>
</dbReference>
<dbReference type="GO" id="GO:0046872">
    <property type="term" value="F:metal ion binding"/>
    <property type="evidence" value="ECO:0007669"/>
    <property type="project" value="UniProtKB-KW"/>
</dbReference>
<reference evidence="8" key="1">
    <citation type="journal article" date="2018" name="New Phytol.">
        <title>Isoprenoid biosynthesis in the diatom Haslea ostrearia.</title>
        <authorList>
            <person name="Athanasakoglou A."/>
            <person name="Grypioti E."/>
            <person name="Michailidou S."/>
            <person name="Ignea C."/>
            <person name="Makris A.M."/>
            <person name="Kalantidis K."/>
            <person name="Masse G."/>
            <person name="Argiriou A."/>
            <person name="Verret F."/>
            <person name="Kampranis S.C."/>
        </authorList>
    </citation>
    <scope>NUCLEOTIDE SEQUENCE</scope>
    <source>
        <strain evidence="8">NCC 153.8</strain>
    </source>
</reference>
<dbReference type="InterPro" id="IPR008949">
    <property type="entry name" value="Isoprenoid_synthase_dom_sf"/>
</dbReference>
<evidence type="ECO:0000256" key="6">
    <source>
        <dbReference type="ARBA" id="ARBA00023229"/>
    </source>
</evidence>
<dbReference type="SFLD" id="SFLDS00005">
    <property type="entry name" value="Isoprenoid_Synthase_Type_I"/>
    <property type="match status" value="1"/>
</dbReference>
<dbReference type="CDD" id="cd00685">
    <property type="entry name" value="Trans_IPPS_HT"/>
    <property type="match status" value="1"/>
</dbReference>
<keyword evidence="4" id="KW-0479">Metal-binding</keyword>
<organism evidence="8">
    <name type="scientific">Haslea ostrearia</name>
    <name type="common">Marine diatom</name>
    <dbReference type="NCBI Taxonomy" id="67476"/>
    <lineage>
        <taxon>Eukaryota</taxon>
        <taxon>Sar</taxon>
        <taxon>Stramenopiles</taxon>
        <taxon>Ochrophyta</taxon>
        <taxon>Bacillariophyta</taxon>
        <taxon>Bacillariophyceae</taxon>
        <taxon>Bacillariophycidae</taxon>
        <taxon>Naviculales</taxon>
        <taxon>Naviculaceae</taxon>
        <taxon>Haslea</taxon>
    </lineage>
</organism>
<proteinExistence type="evidence at transcript level"/>